<keyword evidence="7" id="KW-1185">Reference proteome</keyword>
<proteinExistence type="predicted"/>
<organism evidence="6 7">
    <name type="scientific">Asticcacaulis endophyticus</name>
    <dbReference type="NCBI Taxonomy" id="1395890"/>
    <lineage>
        <taxon>Bacteria</taxon>
        <taxon>Pseudomonadati</taxon>
        <taxon>Pseudomonadota</taxon>
        <taxon>Alphaproteobacteria</taxon>
        <taxon>Caulobacterales</taxon>
        <taxon>Caulobacteraceae</taxon>
        <taxon>Asticcacaulis</taxon>
    </lineage>
</organism>
<sequence length="267" mass="30364">MSRKPASLEHTADSVLPDQCVCSFEAVTQSLGKHFRLKPANLKSSGIRQANKEKRPAQIMAAAFEEFTQKGYAAARLEDIAKRARISKALIYVYYPAKIDLFYAMATAFIEPMLQKRLEFAVDPNRSAEDQLREQHNFFYERLVNDPQSIEFFRLIVAECGRVPEIAEFYTQNFVGVKKTYVYDLIRHGIARGEFHPHAHHHLEGVEDILSAPAIMMFVTRMVTGNPDIYELAKWRQTHMAMVLGLLRTPPDAGGASLNFTSQTERP</sequence>
<evidence type="ECO:0000313" key="6">
    <source>
        <dbReference type="EMBL" id="GGZ42999.1"/>
    </source>
</evidence>
<reference evidence="6" key="1">
    <citation type="journal article" date="2014" name="Int. J. Syst. Evol. Microbiol.">
        <title>Complete genome sequence of Corynebacterium casei LMG S-19264T (=DSM 44701T), isolated from a smear-ripened cheese.</title>
        <authorList>
            <consortium name="US DOE Joint Genome Institute (JGI-PGF)"/>
            <person name="Walter F."/>
            <person name="Albersmeier A."/>
            <person name="Kalinowski J."/>
            <person name="Ruckert C."/>
        </authorList>
    </citation>
    <scope>NUCLEOTIDE SEQUENCE</scope>
    <source>
        <strain evidence="6">KCTC 32296</strain>
    </source>
</reference>
<dbReference type="PROSITE" id="PS50977">
    <property type="entry name" value="HTH_TETR_2"/>
    <property type="match status" value="1"/>
</dbReference>
<reference evidence="6" key="2">
    <citation type="submission" date="2020-09" db="EMBL/GenBank/DDBJ databases">
        <authorList>
            <person name="Sun Q."/>
            <person name="Kim S."/>
        </authorList>
    </citation>
    <scope>NUCLEOTIDE SEQUENCE</scope>
    <source>
        <strain evidence="6">KCTC 32296</strain>
    </source>
</reference>
<dbReference type="EMBL" id="BMZB01000006">
    <property type="protein sequence ID" value="GGZ42999.1"/>
    <property type="molecule type" value="Genomic_DNA"/>
</dbReference>
<dbReference type="InterPro" id="IPR001647">
    <property type="entry name" value="HTH_TetR"/>
</dbReference>
<evidence type="ECO:0000259" key="5">
    <source>
        <dbReference type="PROSITE" id="PS50977"/>
    </source>
</evidence>
<comment type="caution">
    <text evidence="6">The sequence shown here is derived from an EMBL/GenBank/DDBJ whole genome shotgun (WGS) entry which is preliminary data.</text>
</comment>
<keyword evidence="3" id="KW-0804">Transcription</keyword>
<dbReference type="Gene3D" id="1.10.357.10">
    <property type="entry name" value="Tetracycline Repressor, domain 2"/>
    <property type="match status" value="1"/>
</dbReference>
<feature type="domain" description="HTH tetR-type" evidence="5">
    <location>
        <begin position="53"/>
        <end position="113"/>
    </location>
</feature>
<evidence type="ECO:0000256" key="1">
    <source>
        <dbReference type="ARBA" id="ARBA00023015"/>
    </source>
</evidence>
<keyword evidence="1" id="KW-0805">Transcription regulation</keyword>
<dbReference type="Pfam" id="PF00440">
    <property type="entry name" value="TetR_N"/>
    <property type="match status" value="1"/>
</dbReference>
<dbReference type="SUPFAM" id="SSF46689">
    <property type="entry name" value="Homeodomain-like"/>
    <property type="match status" value="1"/>
</dbReference>
<protein>
    <recommendedName>
        <fullName evidence="5">HTH tetR-type domain-containing protein</fullName>
    </recommendedName>
</protein>
<dbReference type="InterPro" id="IPR009057">
    <property type="entry name" value="Homeodomain-like_sf"/>
</dbReference>
<evidence type="ECO:0000256" key="3">
    <source>
        <dbReference type="ARBA" id="ARBA00023163"/>
    </source>
</evidence>
<dbReference type="InterPro" id="IPR050109">
    <property type="entry name" value="HTH-type_TetR-like_transc_reg"/>
</dbReference>
<gene>
    <name evidence="6" type="ORF">GCM10011273_32150</name>
</gene>
<dbReference type="AlphaFoldDB" id="A0A918QF81"/>
<dbReference type="SUPFAM" id="SSF48498">
    <property type="entry name" value="Tetracyclin repressor-like, C-terminal domain"/>
    <property type="match status" value="1"/>
</dbReference>
<dbReference type="GO" id="GO:0003700">
    <property type="term" value="F:DNA-binding transcription factor activity"/>
    <property type="evidence" value="ECO:0007669"/>
    <property type="project" value="TreeGrafter"/>
</dbReference>
<keyword evidence="2 4" id="KW-0238">DNA-binding</keyword>
<accession>A0A918QF81</accession>
<dbReference type="Proteomes" id="UP000662572">
    <property type="component" value="Unassembled WGS sequence"/>
</dbReference>
<feature type="DNA-binding region" description="H-T-H motif" evidence="4">
    <location>
        <begin position="76"/>
        <end position="95"/>
    </location>
</feature>
<evidence type="ECO:0000256" key="4">
    <source>
        <dbReference type="PROSITE-ProRule" id="PRU00335"/>
    </source>
</evidence>
<name>A0A918QF81_9CAUL</name>
<evidence type="ECO:0000256" key="2">
    <source>
        <dbReference type="ARBA" id="ARBA00023125"/>
    </source>
</evidence>
<dbReference type="PANTHER" id="PTHR30055">
    <property type="entry name" value="HTH-TYPE TRANSCRIPTIONAL REGULATOR RUTR"/>
    <property type="match status" value="1"/>
</dbReference>
<dbReference type="PRINTS" id="PR00455">
    <property type="entry name" value="HTHTETR"/>
</dbReference>
<dbReference type="RefSeq" id="WP_189488508.1">
    <property type="nucleotide sequence ID" value="NZ_BMZB01000006.1"/>
</dbReference>
<evidence type="ECO:0000313" key="7">
    <source>
        <dbReference type="Proteomes" id="UP000662572"/>
    </source>
</evidence>
<dbReference type="PANTHER" id="PTHR30055:SF234">
    <property type="entry name" value="HTH-TYPE TRANSCRIPTIONAL REGULATOR BETI"/>
    <property type="match status" value="1"/>
</dbReference>
<dbReference type="GO" id="GO:0000976">
    <property type="term" value="F:transcription cis-regulatory region binding"/>
    <property type="evidence" value="ECO:0007669"/>
    <property type="project" value="TreeGrafter"/>
</dbReference>
<dbReference type="InterPro" id="IPR036271">
    <property type="entry name" value="Tet_transcr_reg_TetR-rel_C_sf"/>
</dbReference>